<dbReference type="STRING" id="1550231.SAMN05660662_2400"/>
<keyword evidence="4" id="KW-1185">Reference proteome</keyword>
<protein>
    <submittedName>
        <fullName evidence="3">Methyltransferase domain-containing protein</fullName>
    </submittedName>
</protein>
<dbReference type="SUPFAM" id="SSF53335">
    <property type="entry name" value="S-adenosyl-L-methionine-dependent methyltransferases"/>
    <property type="match status" value="1"/>
</dbReference>
<feature type="domain" description="Methyltransferase" evidence="2">
    <location>
        <begin position="27"/>
        <end position="115"/>
    </location>
</feature>
<dbReference type="InterPro" id="IPR041698">
    <property type="entry name" value="Methyltransf_25"/>
</dbReference>
<evidence type="ECO:0000259" key="2">
    <source>
        <dbReference type="Pfam" id="PF13649"/>
    </source>
</evidence>
<organism evidence="3 4">
    <name type="scientific">Blastococcus aurantiacus</name>
    <dbReference type="NCBI Taxonomy" id="1550231"/>
    <lineage>
        <taxon>Bacteria</taxon>
        <taxon>Bacillati</taxon>
        <taxon>Actinomycetota</taxon>
        <taxon>Actinomycetes</taxon>
        <taxon>Geodermatophilales</taxon>
        <taxon>Geodermatophilaceae</taxon>
        <taxon>Blastococcus</taxon>
    </lineage>
</organism>
<gene>
    <name evidence="3" type="ORF">SAMN05660662_2400</name>
</gene>
<evidence type="ECO:0000313" key="4">
    <source>
        <dbReference type="Proteomes" id="UP000199406"/>
    </source>
</evidence>
<dbReference type="InterPro" id="IPR029063">
    <property type="entry name" value="SAM-dependent_MTases_sf"/>
</dbReference>
<dbReference type="CDD" id="cd02440">
    <property type="entry name" value="AdoMet_MTases"/>
    <property type="match status" value="1"/>
</dbReference>
<dbReference type="Gene3D" id="3.40.50.150">
    <property type="entry name" value="Vaccinia Virus protein VP39"/>
    <property type="match status" value="1"/>
</dbReference>
<dbReference type="AlphaFoldDB" id="A0A1G7LM93"/>
<dbReference type="GO" id="GO:0008168">
    <property type="term" value="F:methyltransferase activity"/>
    <property type="evidence" value="ECO:0007669"/>
    <property type="project" value="UniProtKB-KW"/>
</dbReference>
<dbReference type="Pfam" id="PF13649">
    <property type="entry name" value="Methyltransf_25"/>
    <property type="match status" value="1"/>
</dbReference>
<keyword evidence="1 3" id="KW-0808">Transferase</keyword>
<dbReference type="PANTHER" id="PTHR43861">
    <property type="entry name" value="TRANS-ACONITATE 2-METHYLTRANSFERASE-RELATED"/>
    <property type="match status" value="1"/>
</dbReference>
<name>A0A1G7LM93_9ACTN</name>
<dbReference type="Proteomes" id="UP000199406">
    <property type="component" value="Unassembled WGS sequence"/>
</dbReference>
<sequence length="210" mass="22508">MGVTDWDHNSWYHPLLIRSVPAGAQRVLDVGCGAGTLARKLAQAVPHVDGVDRSVEMVEAARRDAPPNATFSVGDALTFDPPAGSYDAVLSSAVLHHLPLDEALPRMAGWLRPGGVLAAVALPRGDLRRELPVDVAAAAAHHALGLAFAAARPLTGADLHRHEDTHDAMPVQDGALTTREVRAQASAVLPDVRVRRLLFFRYLVVWQKPA</sequence>
<keyword evidence="3" id="KW-0489">Methyltransferase</keyword>
<dbReference type="RefSeq" id="WP_091766549.1">
    <property type="nucleotide sequence ID" value="NZ_FNBT01000004.1"/>
</dbReference>
<accession>A0A1G7LM93</accession>
<dbReference type="OrthoDB" id="6064711at2"/>
<proteinExistence type="predicted"/>
<evidence type="ECO:0000256" key="1">
    <source>
        <dbReference type="ARBA" id="ARBA00022679"/>
    </source>
</evidence>
<dbReference type="EMBL" id="FNBT01000004">
    <property type="protein sequence ID" value="SDF50506.1"/>
    <property type="molecule type" value="Genomic_DNA"/>
</dbReference>
<dbReference type="GO" id="GO:0032259">
    <property type="term" value="P:methylation"/>
    <property type="evidence" value="ECO:0007669"/>
    <property type="project" value="UniProtKB-KW"/>
</dbReference>
<reference evidence="4" key="1">
    <citation type="submission" date="2016-10" db="EMBL/GenBank/DDBJ databases">
        <authorList>
            <person name="Varghese N."/>
            <person name="Submissions S."/>
        </authorList>
    </citation>
    <scope>NUCLEOTIDE SEQUENCE [LARGE SCALE GENOMIC DNA]</scope>
    <source>
        <strain evidence="4">DSM 44268</strain>
    </source>
</reference>
<evidence type="ECO:0000313" key="3">
    <source>
        <dbReference type="EMBL" id="SDF50506.1"/>
    </source>
</evidence>